<dbReference type="GO" id="GO:0009535">
    <property type="term" value="C:chloroplast thylakoid membrane"/>
    <property type="evidence" value="ECO:0007669"/>
    <property type="project" value="UniProtKB-SubCell"/>
</dbReference>
<evidence type="ECO:0000256" key="6">
    <source>
        <dbReference type="ARBA" id="ARBA00022448"/>
    </source>
</evidence>
<keyword evidence="9 20" id="KW-0812">Transmembrane</keyword>
<dbReference type="FunFam" id="1.20.120.1200:FF:000002">
    <property type="entry name" value="NAD(P)H-quinone oxidoreductase subunit 6, chloroplastic"/>
    <property type="match status" value="1"/>
</dbReference>
<evidence type="ECO:0000313" key="21">
    <source>
        <dbReference type="EMBL" id="ANI25483.1"/>
    </source>
</evidence>
<evidence type="ECO:0000256" key="12">
    <source>
        <dbReference type="ARBA" id="ARBA00022957"/>
    </source>
</evidence>
<evidence type="ECO:0000256" key="20">
    <source>
        <dbReference type="RuleBase" id="RU004431"/>
    </source>
</evidence>
<keyword evidence="7 20" id="KW-0150">Chloroplast</keyword>
<feature type="transmembrane region" description="Helical" evidence="20">
    <location>
        <begin position="12"/>
        <end position="34"/>
    </location>
</feature>
<comment type="catalytic activity">
    <reaction evidence="19 20">
        <text>a plastoquinone + NADH + (n+1) H(+)(in) = a plastoquinol + NAD(+) + n H(+)(out)</text>
        <dbReference type="Rhea" id="RHEA:42608"/>
        <dbReference type="Rhea" id="RHEA-COMP:9561"/>
        <dbReference type="Rhea" id="RHEA-COMP:9562"/>
        <dbReference type="ChEBI" id="CHEBI:15378"/>
        <dbReference type="ChEBI" id="CHEBI:17757"/>
        <dbReference type="ChEBI" id="CHEBI:57540"/>
        <dbReference type="ChEBI" id="CHEBI:57945"/>
        <dbReference type="ChEBI" id="CHEBI:62192"/>
    </reaction>
</comment>
<dbReference type="InterPro" id="IPR001457">
    <property type="entry name" value="NADH_UbQ/plastoQ_OxRdtase_su6"/>
</dbReference>
<keyword evidence="14 20" id="KW-1133">Transmembrane helix</keyword>
<keyword evidence="17 20" id="KW-0472">Membrane</keyword>
<evidence type="ECO:0000256" key="18">
    <source>
        <dbReference type="ARBA" id="ARBA00047726"/>
    </source>
</evidence>
<evidence type="ECO:0000256" key="19">
    <source>
        <dbReference type="ARBA" id="ARBA00048026"/>
    </source>
</evidence>
<evidence type="ECO:0000256" key="8">
    <source>
        <dbReference type="ARBA" id="ARBA00022640"/>
    </source>
</evidence>
<organism evidence="21">
    <name type="scientific">Netrium digitus</name>
    <dbReference type="NCBI Taxonomy" id="43946"/>
    <lineage>
        <taxon>Eukaryota</taxon>
        <taxon>Viridiplantae</taxon>
        <taxon>Streptophyta</taxon>
        <taxon>Zygnematophyceae</taxon>
        <taxon>Zygnematophycidae</taxon>
        <taxon>Zygnematales</taxon>
        <taxon>Zygnemataceae</taxon>
        <taxon>Netrium</taxon>
    </lineage>
</organism>
<evidence type="ECO:0000256" key="17">
    <source>
        <dbReference type="ARBA" id="ARBA00023136"/>
    </source>
</evidence>
<evidence type="ECO:0000256" key="1">
    <source>
        <dbReference type="ARBA" id="ARBA00004059"/>
    </source>
</evidence>
<dbReference type="RefSeq" id="YP_009258451.1">
    <property type="nucleotide sequence ID" value="NC_030356.1"/>
</dbReference>
<evidence type="ECO:0000256" key="10">
    <source>
        <dbReference type="ARBA" id="ARBA00022719"/>
    </source>
</evidence>
<evidence type="ECO:0000256" key="5">
    <source>
        <dbReference type="ARBA" id="ARBA00018131"/>
    </source>
</evidence>
<evidence type="ECO:0000256" key="16">
    <source>
        <dbReference type="ARBA" id="ARBA00023078"/>
    </source>
</evidence>
<evidence type="ECO:0000256" key="14">
    <source>
        <dbReference type="ARBA" id="ARBA00022989"/>
    </source>
</evidence>
<dbReference type="Pfam" id="PF00499">
    <property type="entry name" value="Oxidored_q3"/>
    <property type="match status" value="1"/>
</dbReference>
<accession>A0A191T506</accession>
<gene>
    <name evidence="21" type="primary">ndhG</name>
</gene>
<comment type="function">
    <text evidence="1 20">NDH shuttles electrons from NAD(P)H:plastoquinone, via FMN and iron-sulfur (Fe-S) centers, to quinones in the photosynthetic chain and possibly in a chloroplast respiratory chain. The immediate electron acceptor for the enzyme in this species is believed to be plastoquinone. Couples the redox reaction to proton translocation, and thus conserves the redox energy in a proton gradient.</text>
</comment>
<evidence type="ECO:0000256" key="13">
    <source>
        <dbReference type="ARBA" id="ARBA00022967"/>
    </source>
</evidence>
<keyword evidence="8 20" id="KW-0934">Plastid</keyword>
<evidence type="ECO:0000256" key="9">
    <source>
        <dbReference type="ARBA" id="ARBA00022692"/>
    </source>
</evidence>
<dbReference type="PANTHER" id="PTHR48479:SF1">
    <property type="entry name" value="NAD(P)H-QUINONE OXIDOREDUCTASE SUBUNIT 6, CHLOROPLASTIC"/>
    <property type="match status" value="1"/>
</dbReference>
<feature type="transmembrane region" description="Helical" evidence="20">
    <location>
        <begin position="41"/>
        <end position="58"/>
    </location>
</feature>
<feature type="transmembrane region" description="Helical" evidence="20">
    <location>
        <begin position="98"/>
        <end position="120"/>
    </location>
</feature>
<evidence type="ECO:0000256" key="7">
    <source>
        <dbReference type="ARBA" id="ARBA00022528"/>
    </source>
</evidence>
<comment type="similarity">
    <text evidence="3 20">Belongs to the complex I subunit 6 family.</text>
</comment>
<dbReference type="Gene3D" id="1.20.120.1200">
    <property type="entry name" value="NADH-ubiquinone/plastoquinone oxidoreductase chain 6, subunit NuoJ"/>
    <property type="match status" value="1"/>
</dbReference>
<feature type="transmembrane region" description="Helical" evidence="20">
    <location>
        <begin position="64"/>
        <end position="86"/>
    </location>
</feature>
<dbReference type="InterPro" id="IPR050290">
    <property type="entry name" value="NAD(P)H-Q_Oxidoreduct_6"/>
</dbReference>
<dbReference type="InterPro" id="IPR042106">
    <property type="entry name" value="Nuo/plastoQ_OxRdtase_6_NuoJ"/>
</dbReference>
<keyword evidence="16 20" id="KW-0793">Thylakoid</keyword>
<geneLocation type="chloroplast" evidence="21"/>
<protein>
    <recommendedName>
        <fullName evidence="5 20">NAD(P)H-quinone oxidoreductase subunit 6, chloroplastic</fullName>
        <ecNumber evidence="20">7.1.1.-</ecNumber>
    </recommendedName>
</protein>
<comment type="subcellular location">
    <subcellularLocation>
        <location evidence="2">Plastid</location>
        <location evidence="2">Chloroplast thylakoid membrane</location>
        <topology evidence="2">Multi-pass membrane protein</topology>
    </subcellularLocation>
</comment>
<reference evidence="21" key="1">
    <citation type="journal article" date="2016" name="Front. Plant Sci.">
        <title>Comparative Chloroplast Genome Analyses of Streptophyte Green Algae Uncover Major Structural Alterations in the Klebsormidiophyceae, Coleochaetophyceae and Zygnematophyceae.</title>
        <authorList>
            <person name="Lemieux C."/>
            <person name="Otis C."/>
            <person name="Turmel M."/>
        </authorList>
    </citation>
    <scope>NUCLEOTIDE SEQUENCE</scope>
</reference>
<keyword evidence="15 20" id="KW-0520">NAD</keyword>
<evidence type="ECO:0000256" key="4">
    <source>
        <dbReference type="ARBA" id="ARBA00011199"/>
    </source>
</evidence>
<name>A0A191T506_9VIRI</name>
<dbReference type="AlphaFoldDB" id="A0A191T506"/>
<evidence type="ECO:0000256" key="2">
    <source>
        <dbReference type="ARBA" id="ARBA00004454"/>
    </source>
</evidence>
<dbReference type="NCBIfam" id="NF005163">
    <property type="entry name" value="PRK06638.1-3"/>
    <property type="match status" value="1"/>
</dbReference>
<evidence type="ECO:0000256" key="15">
    <source>
        <dbReference type="ARBA" id="ARBA00023027"/>
    </source>
</evidence>
<dbReference type="PANTHER" id="PTHR48479">
    <property type="entry name" value="NAD(P)H-QUINONE OXIDOREDUCTASE SUBUNIT 6, CHLOROPLASTIC"/>
    <property type="match status" value="1"/>
</dbReference>
<sequence>MFVNTINLSESIHIDPIFLLDMGVVIGALGVVLVRKIIYSALLLGFVFICVALLYLLLNADFLAAAQVLIYVGAVNVLIVFAVMLVSKPDTDKIAKWTLADGMSASLCIGLFLFLIKTILNPNWQQANLISTSNDTLEKSIPQSINIIGIHFLTDLLLPFELLSILLLVALIGAITIARKDNSTEINN</sequence>
<keyword evidence="13" id="KW-1278">Translocase</keyword>
<dbReference type="EC" id="7.1.1.-" evidence="20"/>
<keyword evidence="10 20" id="KW-0874">Quinone</keyword>
<dbReference type="GO" id="GO:0008137">
    <property type="term" value="F:NADH dehydrogenase (ubiquinone) activity"/>
    <property type="evidence" value="ECO:0007669"/>
    <property type="project" value="UniProtKB-UniRule"/>
</dbReference>
<keyword evidence="12 20" id="KW-0618">Plastoquinone</keyword>
<comment type="subunit">
    <text evidence="4 20">NDH is composed of at least 16 different subunits, 5 of which are encoded in the nucleus.</text>
</comment>
<feature type="transmembrane region" description="Helical" evidence="20">
    <location>
        <begin position="156"/>
        <end position="178"/>
    </location>
</feature>
<keyword evidence="6" id="KW-0813">Transport</keyword>
<evidence type="ECO:0000256" key="11">
    <source>
        <dbReference type="ARBA" id="ARBA00022857"/>
    </source>
</evidence>
<dbReference type="GO" id="GO:0048038">
    <property type="term" value="F:quinone binding"/>
    <property type="evidence" value="ECO:0007669"/>
    <property type="project" value="UniProtKB-KW"/>
</dbReference>
<comment type="catalytic activity">
    <reaction evidence="18 20">
        <text>a plastoquinone + NADPH + (n+1) H(+)(in) = a plastoquinol + NADP(+) + n H(+)(out)</text>
        <dbReference type="Rhea" id="RHEA:42612"/>
        <dbReference type="Rhea" id="RHEA-COMP:9561"/>
        <dbReference type="Rhea" id="RHEA-COMP:9562"/>
        <dbReference type="ChEBI" id="CHEBI:15378"/>
        <dbReference type="ChEBI" id="CHEBI:17757"/>
        <dbReference type="ChEBI" id="CHEBI:57783"/>
        <dbReference type="ChEBI" id="CHEBI:58349"/>
        <dbReference type="ChEBI" id="CHEBI:62192"/>
    </reaction>
</comment>
<keyword evidence="11 20" id="KW-0521">NADP</keyword>
<evidence type="ECO:0000256" key="3">
    <source>
        <dbReference type="ARBA" id="ARBA00005698"/>
    </source>
</evidence>
<proteinExistence type="inferred from homology"/>
<dbReference type="EMBL" id="KU646491">
    <property type="protein sequence ID" value="ANI25483.1"/>
    <property type="molecule type" value="Genomic_DNA"/>
</dbReference>
<dbReference type="GeneID" id="27984829"/>